<proteinExistence type="predicted"/>
<keyword evidence="2" id="KW-1185">Reference proteome</keyword>
<dbReference type="AlphaFoldDB" id="A0A8X6SU21"/>
<organism evidence="1 2">
    <name type="scientific">Trichonephila clavipes</name>
    <name type="common">Golden silk orbweaver</name>
    <name type="synonym">Nephila clavipes</name>
    <dbReference type="NCBI Taxonomy" id="2585209"/>
    <lineage>
        <taxon>Eukaryota</taxon>
        <taxon>Metazoa</taxon>
        <taxon>Ecdysozoa</taxon>
        <taxon>Arthropoda</taxon>
        <taxon>Chelicerata</taxon>
        <taxon>Arachnida</taxon>
        <taxon>Araneae</taxon>
        <taxon>Araneomorphae</taxon>
        <taxon>Entelegynae</taxon>
        <taxon>Araneoidea</taxon>
        <taxon>Nephilidae</taxon>
        <taxon>Trichonephila</taxon>
    </lineage>
</organism>
<protein>
    <submittedName>
        <fullName evidence="1">Uncharacterized protein</fullName>
    </submittedName>
</protein>
<comment type="caution">
    <text evidence="1">The sequence shown here is derived from an EMBL/GenBank/DDBJ whole genome shotgun (WGS) entry which is preliminary data.</text>
</comment>
<accession>A0A8X6SU21</accession>
<dbReference type="Proteomes" id="UP000887159">
    <property type="component" value="Unassembled WGS sequence"/>
</dbReference>
<name>A0A8X6SU21_TRICX</name>
<reference evidence="1" key="1">
    <citation type="submission" date="2020-08" db="EMBL/GenBank/DDBJ databases">
        <title>Multicomponent nature underlies the extraordinary mechanical properties of spider dragline silk.</title>
        <authorList>
            <person name="Kono N."/>
            <person name="Nakamura H."/>
            <person name="Mori M."/>
            <person name="Yoshida Y."/>
            <person name="Ohtoshi R."/>
            <person name="Malay A.D."/>
            <person name="Moran D.A.P."/>
            <person name="Tomita M."/>
            <person name="Numata K."/>
            <person name="Arakawa K."/>
        </authorList>
    </citation>
    <scope>NUCLEOTIDE SEQUENCE</scope>
</reference>
<gene>
    <name evidence="1" type="ORF">TNCV_658281</name>
</gene>
<dbReference type="EMBL" id="BMAU01021344">
    <property type="protein sequence ID" value="GFY17415.1"/>
    <property type="molecule type" value="Genomic_DNA"/>
</dbReference>
<sequence length="132" mass="15048">MILGLLRPWFLQSFVRFDLEAKSDFAGGPNILCYATGERYLLQQQKEEQTLVGYLKVDFSKKLALQTPQHHEGGRAQGSPKPDLRHVWLEGQKLTLQGANILRYATGLFSYTRVFGDGPRNFEPWSSDEDDT</sequence>
<evidence type="ECO:0000313" key="1">
    <source>
        <dbReference type="EMBL" id="GFY17415.1"/>
    </source>
</evidence>
<evidence type="ECO:0000313" key="2">
    <source>
        <dbReference type="Proteomes" id="UP000887159"/>
    </source>
</evidence>